<dbReference type="AlphaFoldDB" id="A0A8H8P9I6"/>
<reference evidence="1" key="1">
    <citation type="submission" date="2020-05" db="EMBL/GenBank/DDBJ databases">
        <title>Evolutionary and genomic comparisons of hybrid uninucleate and nonhybrid Rhizoctonia fungi.</title>
        <authorList>
            <person name="Li C."/>
            <person name="Chen X."/>
        </authorList>
    </citation>
    <scope>NUCLEOTIDE SEQUENCE</scope>
    <source>
        <strain evidence="1">AG-1 IA</strain>
    </source>
</reference>
<evidence type="ECO:0000313" key="2">
    <source>
        <dbReference type="Proteomes" id="UP000650533"/>
    </source>
</evidence>
<proteinExistence type="predicted"/>
<dbReference type="EMBL" id="CP059673">
    <property type="protein sequence ID" value="QRW27775.1"/>
    <property type="molecule type" value="Genomic_DNA"/>
</dbReference>
<dbReference type="KEGG" id="rsx:RhiXN_02370"/>
<dbReference type="GeneID" id="67024652"/>
<dbReference type="RefSeq" id="XP_043188012.1">
    <property type="nucleotide sequence ID" value="XM_043322189.1"/>
</dbReference>
<organism evidence="1 2">
    <name type="scientific">Rhizoctonia solani</name>
    <dbReference type="NCBI Taxonomy" id="456999"/>
    <lineage>
        <taxon>Eukaryota</taxon>
        <taxon>Fungi</taxon>
        <taxon>Dikarya</taxon>
        <taxon>Basidiomycota</taxon>
        <taxon>Agaricomycotina</taxon>
        <taxon>Agaricomycetes</taxon>
        <taxon>Cantharellales</taxon>
        <taxon>Ceratobasidiaceae</taxon>
        <taxon>Rhizoctonia</taxon>
    </lineage>
</organism>
<sequence length="341" mass="37606">MLSAELENIFGLQATSPLVFKEQGPGIELLTDLLSKYLLRNYKEKPVLAKWLEDLTTAAEEVSKGNPTSIQLKQTSKLSVVQKQTNKYLELEAKMAKTAQGCNWRHGIDDLEDVPEEATLYTTGQHGYSKVDKLVIKCKSKTTNKIQFQCSAAGCQKSWTNCQPQCQFAHAIEEFCFIDPNMLTEISMVASKIALGSKVAELDSQPSVFSAAPAAGQQAKQLCFDLSDVNYVCTAQILPSKVNLPEFGKMIQTADSYTTPKSGSYLAQCQLPMESARICCSTVKELQLYKDLTISFDRGTAICPQSFTTIHITTPDTWEAHLMKAVEASGISCTGQYYVKS</sequence>
<evidence type="ECO:0000313" key="1">
    <source>
        <dbReference type="EMBL" id="QRW27775.1"/>
    </source>
</evidence>
<gene>
    <name evidence="1" type="ORF">RhiXN_02370</name>
</gene>
<name>A0A8H8P9I6_9AGAM</name>
<protein>
    <submittedName>
        <fullName evidence="1">Uncharacterized protein</fullName>
    </submittedName>
</protein>
<accession>A0A8H8P9I6</accession>
<dbReference type="Proteomes" id="UP000650533">
    <property type="component" value="Chromosome 16"/>
</dbReference>